<organism evidence="1 2">
    <name type="scientific">Catharanthus roseus</name>
    <name type="common">Madagascar periwinkle</name>
    <name type="synonym">Vinca rosea</name>
    <dbReference type="NCBI Taxonomy" id="4058"/>
    <lineage>
        <taxon>Eukaryota</taxon>
        <taxon>Viridiplantae</taxon>
        <taxon>Streptophyta</taxon>
        <taxon>Embryophyta</taxon>
        <taxon>Tracheophyta</taxon>
        <taxon>Spermatophyta</taxon>
        <taxon>Magnoliopsida</taxon>
        <taxon>eudicotyledons</taxon>
        <taxon>Gunneridae</taxon>
        <taxon>Pentapetalae</taxon>
        <taxon>asterids</taxon>
        <taxon>lamiids</taxon>
        <taxon>Gentianales</taxon>
        <taxon>Apocynaceae</taxon>
        <taxon>Rauvolfioideae</taxon>
        <taxon>Vinceae</taxon>
        <taxon>Catharanthinae</taxon>
        <taxon>Catharanthus</taxon>
    </lineage>
</organism>
<evidence type="ECO:0000313" key="1">
    <source>
        <dbReference type="EMBL" id="KAI5660389.1"/>
    </source>
</evidence>
<dbReference type="EMBL" id="CM044706">
    <property type="protein sequence ID" value="KAI5660389.1"/>
    <property type="molecule type" value="Genomic_DNA"/>
</dbReference>
<gene>
    <name evidence="1" type="ORF">M9H77_29182</name>
</gene>
<name>A0ACC0AJQ0_CATRO</name>
<accession>A0ACC0AJQ0</accession>
<dbReference type="Proteomes" id="UP001060085">
    <property type="component" value="Linkage Group LG06"/>
</dbReference>
<comment type="caution">
    <text evidence="1">The sequence shown here is derived from an EMBL/GenBank/DDBJ whole genome shotgun (WGS) entry which is preliminary data.</text>
</comment>
<sequence length="130" mass="14624">MGKGLFFLALFIFSSVQILSVLALEDEHLINGSNPKHLMAVQEENGAIGRENMKDEFAEKSKHYDDDDDVFFQEKKSQKAKGSYGGGNLVRHRPRKNGSSSILQIPSLLIPNLLFVFACFFLPNFSLFIL</sequence>
<reference evidence="2" key="1">
    <citation type="journal article" date="2023" name="Nat. Plants">
        <title>Single-cell RNA sequencing provides a high-resolution roadmap for understanding the multicellular compartmentation of specialized metabolism.</title>
        <authorList>
            <person name="Sun S."/>
            <person name="Shen X."/>
            <person name="Li Y."/>
            <person name="Li Y."/>
            <person name="Wang S."/>
            <person name="Li R."/>
            <person name="Zhang H."/>
            <person name="Shen G."/>
            <person name="Guo B."/>
            <person name="Wei J."/>
            <person name="Xu J."/>
            <person name="St-Pierre B."/>
            <person name="Chen S."/>
            <person name="Sun C."/>
        </authorList>
    </citation>
    <scope>NUCLEOTIDE SEQUENCE [LARGE SCALE GENOMIC DNA]</scope>
</reference>
<proteinExistence type="predicted"/>
<keyword evidence="2" id="KW-1185">Reference proteome</keyword>
<protein>
    <submittedName>
        <fullName evidence="1">Uncharacterized protein</fullName>
    </submittedName>
</protein>
<evidence type="ECO:0000313" key="2">
    <source>
        <dbReference type="Proteomes" id="UP001060085"/>
    </source>
</evidence>